<dbReference type="GO" id="GO:0043590">
    <property type="term" value="C:bacterial nucleoid"/>
    <property type="evidence" value="ECO:0007669"/>
    <property type="project" value="TreeGrafter"/>
</dbReference>
<dbReference type="GO" id="GO:0009432">
    <property type="term" value="P:SOS response"/>
    <property type="evidence" value="ECO:0007669"/>
    <property type="project" value="TreeGrafter"/>
</dbReference>
<name>A0A934PL97_9FLAO</name>
<dbReference type="NCBIfam" id="TIGR00634">
    <property type="entry name" value="recN"/>
    <property type="match status" value="1"/>
</dbReference>
<dbReference type="EMBL" id="JAEHFV010000001">
    <property type="protein sequence ID" value="MBK0369008.1"/>
    <property type="molecule type" value="Genomic_DNA"/>
</dbReference>
<dbReference type="RefSeq" id="WP_200104919.1">
    <property type="nucleotide sequence ID" value="NZ_JAEHFV010000001.1"/>
</dbReference>
<keyword evidence="13" id="KW-1185">Reference proteome</keyword>
<dbReference type="GO" id="GO:0006281">
    <property type="term" value="P:DNA repair"/>
    <property type="evidence" value="ECO:0007669"/>
    <property type="project" value="UniProtKB-KW"/>
</dbReference>
<dbReference type="Pfam" id="PF02463">
    <property type="entry name" value="SMC_N"/>
    <property type="match status" value="1"/>
</dbReference>
<dbReference type="GO" id="GO:0005524">
    <property type="term" value="F:ATP binding"/>
    <property type="evidence" value="ECO:0007669"/>
    <property type="project" value="UniProtKB-KW"/>
</dbReference>
<comment type="caution">
    <text evidence="12">The sequence shown here is derived from an EMBL/GenBank/DDBJ whole genome shotgun (WGS) entry which is preliminary data.</text>
</comment>
<keyword evidence="4" id="KW-0547">Nucleotide-binding</keyword>
<accession>A0A934PL97</accession>
<feature type="coiled-coil region" evidence="10">
    <location>
        <begin position="328"/>
        <end position="362"/>
    </location>
</feature>
<evidence type="ECO:0000256" key="5">
    <source>
        <dbReference type="ARBA" id="ARBA00022763"/>
    </source>
</evidence>
<evidence type="ECO:0000256" key="8">
    <source>
        <dbReference type="ARBA" id="ARBA00033408"/>
    </source>
</evidence>
<dbReference type="PANTHER" id="PTHR11059">
    <property type="entry name" value="DNA REPAIR PROTEIN RECN"/>
    <property type="match status" value="1"/>
</dbReference>
<evidence type="ECO:0000256" key="3">
    <source>
        <dbReference type="ARBA" id="ARBA00021315"/>
    </source>
</evidence>
<dbReference type="PIRSF" id="PIRSF003128">
    <property type="entry name" value="RecN"/>
    <property type="match status" value="1"/>
</dbReference>
<feature type="domain" description="RecF/RecN/SMC N-terminal" evidence="11">
    <location>
        <begin position="2"/>
        <end position="505"/>
    </location>
</feature>
<evidence type="ECO:0000256" key="2">
    <source>
        <dbReference type="ARBA" id="ARBA00009441"/>
    </source>
</evidence>
<comment type="function">
    <text evidence="1 9">May be involved in recombinational repair of damaged DNA.</text>
</comment>
<dbReference type="PANTHER" id="PTHR11059:SF0">
    <property type="entry name" value="DNA REPAIR PROTEIN RECN"/>
    <property type="match status" value="1"/>
</dbReference>
<organism evidence="12 13">
    <name type="scientific">Flavobacterium agrisoli</name>
    <dbReference type="NCBI Taxonomy" id="2793066"/>
    <lineage>
        <taxon>Bacteria</taxon>
        <taxon>Pseudomonadati</taxon>
        <taxon>Bacteroidota</taxon>
        <taxon>Flavobacteriia</taxon>
        <taxon>Flavobacteriales</taxon>
        <taxon>Flavobacteriaceae</taxon>
        <taxon>Flavobacterium</taxon>
    </lineage>
</organism>
<keyword evidence="6" id="KW-0067">ATP-binding</keyword>
<dbReference type="SUPFAM" id="SSF52540">
    <property type="entry name" value="P-loop containing nucleoside triphosphate hydrolases"/>
    <property type="match status" value="1"/>
</dbReference>
<keyword evidence="7 9" id="KW-0234">DNA repair</keyword>
<dbReference type="InterPro" id="IPR027417">
    <property type="entry name" value="P-loop_NTPase"/>
</dbReference>
<keyword evidence="5 9" id="KW-0227">DNA damage</keyword>
<evidence type="ECO:0000256" key="9">
    <source>
        <dbReference type="PIRNR" id="PIRNR003128"/>
    </source>
</evidence>
<dbReference type="AlphaFoldDB" id="A0A934PL97"/>
<dbReference type="Proteomes" id="UP000609172">
    <property type="component" value="Unassembled WGS sequence"/>
</dbReference>
<dbReference type="GO" id="GO:0006310">
    <property type="term" value="P:DNA recombination"/>
    <property type="evidence" value="ECO:0007669"/>
    <property type="project" value="InterPro"/>
</dbReference>
<evidence type="ECO:0000256" key="4">
    <source>
        <dbReference type="ARBA" id="ARBA00022741"/>
    </source>
</evidence>
<dbReference type="Gene3D" id="3.40.50.300">
    <property type="entry name" value="P-loop containing nucleotide triphosphate hydrolases"/>
    <property type="match status" value="2"/>
</dbReference>
<gene>
    <name evidence="12" type="primary">recN</name>
    <name evidence="12" type="ORF">I5M07_04085</name>
</gene>
<evidence type="ECO:0000256" key="7">
    <source>
        <dbReference type="ARBA" id="ARBA00023204"/>
    </source>
</evidence>
<evidence type="ECO:0000256" key="1">
    <source>
        <dbReference type="ARBA" id="ARBA00003618"/>
    </source>
</evidence>
<dbReference type="InterPro" id="IPR003395">
    <property type="entry name" value="RecF/RecN/SMC_N"/>
</dbReference>
<dbReference type="InterPro" id="IPR004604">
    <property type="entry name" value="DNA_recomb/repair_RecN"/>
</dbReference>
<sequence>MITALTIKNYALIEKLSIDFSKGFSILTGETGAGKSIILGAIGLVLGKRADLSSLKNKEEKCIIEAQFDISKYNLKPFFETNDLDFEEETIIRREILPSGKSRAFINDSPVNLQELQELSDFLIDIHSQQQTQELSDEKVQFQIIDAIAQNYETIADYQVLLKTYKSDKAKLNTLLKKQSDSVKEHEYNSYLLKELTEAKLKIGEQEELEEEFEKLNNVEVIKESIDKSLALANEEQFGVFHNLNEIKTALQKIAAFSQEYDSFFTRISSIAIEFDDFSKEIESVSEKLINDPTRLEMINQKLQIIYNLQKKHQVNSVAELLSIQSDLELSVSELENIEDEIAKYTELLDSKKLQLDELASTIHGNREKAIPDLSRDLVAILSTLGMPNSQFKITLLPSDTFFENGKDELQFLFSANKGSDFGLLKKVASGGEMSRIMLAVKAILAKFSKLPTLIFDEIDTGVSGEIAIRMGEIMKEMSQTMQIFAITHLPQIAAKGDAHFKVSKTIVGEDTQSELRLLSADERVVEIAQMLSGSIVSDSALNHAKALLN</sequence>
<reference evidence="12" key="1">
    <citation type="submission" date="2020-12" db="EMBL/GenBank/DDBJ databases">
        <title>Bacterial novel species Flavobacterium sp. SE-1-e isolated from soil.</title>
        <authorList>
            <person name="Jung H.-Y."/>
        </authorList>
    </citation>
    <scope>NUCLEOTIDE SEQUENCE</scope>
    <source>
        <strain evidence="12">SE-1-e</strain>
    </source>
</reference>
<evidence type="ECO:0000256" key="6">
    <source>
        <dbReference type="ARBA" id="ARBA00022840"/>
    </source>
</evidence>
<evidence type="ECO:0000259" key="11">
    <source>
        <dbReference type="Pfam" id="PF02463"/>
    </source>
</evidence>
<comment type="similarity">
    <text evidence="2 9">Belongs to the RecN family.</text>
</comment>
<keyword evidence="10" id="KW-0175">Coiled coil</keyword>
<protein>
    <recommendedName>
        <fullName evidence="3 9">DNA repair protein RecN</fullName>
    </recommendedName>
    <alternativeName>
        <fullName evidence="8 9">Recombination protein N</fullName>
    </alternativeName>
</protein>
<evidence type="ECO:0000313" key="12">
    <source>
        <dbReference type="EMBL" id="MBK0369008.1"/>
    </source>
</evidence>
<evidence type="ECO:0000256" key="10">
    <source>
        <dbReference type="SAM" id="Coils"/>
    </source>
</evidence>
<dbReference type="CDD" id="cd03241">
    <property type="entry name" value="ABC_RecN"/>
    <property type="match status" value="2"/>
</dbReference>
<evidence type="ECO:0000313" key="13">
    <source>
        <dbReference type="Proteomes" id="UP000609172"/>
    </source>
</evidence>
<proteinExistence type="inferred from homology"/>